<dbReference type="Pfam" id="PF08323">
    <property type="entry name" value="Glyco_transf_5"/>
    <property type="match status" value="1"/>
</dbReference>
<comment type="caution">
    <text evidence="7">Lacks conserved residue(s) required for the propagation of feature annotation.</text>
</comment>
<dbReference type="InterPro" id="IPR001296">
    <property type="entry name" value="Glyco_trans_1"/>
</dbReference>
<protein>
    <recommendedName>
        <fullName evidence="7">Glycogen synthase</fullName>
        <ecNumber evidence="7">2.4.1.21</ecNumber>
    </recommendedName>
    <alternativeName>
        <fullName evidence="7">Starch [bacterial glycogen] synthase</fullName>
    </alternativeName>
</protein>
<evidence type="ECO:0000256" key="6">
    <source>
        <dbReference type="ARBA" id="ARBA00023056"/>
    </source>
</evidence>
<evidence type="ECO:0000259" key="8">
    <source>
        <dbReference type="Pfam" id="PF00534"/>
    </source>
</evidence>
<dbReference type="NCBIfam" id="TIGR02095">
    <property type="entry name" value="glgA"/>
    <property type="match status" value="1"/>
</dbReference>
<accession>A0A1H8DK63</accession>
<dbReference type="CDD" id="cd03791">
    <property type="entry name" value="GT5_Glycogen_synthase_DULL1-like"/>
    <property type="match status" value="1"/>
</dbReference>
<dbReference type="STRING" id="474960.SAMN05216180_2620"/>
<dbReference type="InterPro" id="IPR013534">
    <property type="entry name" value="Starch_synth_cat_dom"/>
</dbReference>
<gene>
    <name evidence="7" type="primary">glgA</name>
    <name evidence="10" type="ORF">SAMN05216180_2620</name>
</gene>
<sequence length="474" mass="54015">MKILYAASEALPFIASGGLADVAGSLPKAIRNRMHACRVVMPLYGDIDPELRAKMKYVTNFTVALAWRRQYCGVFECTVDGVIYYFLDNEYYFKRNGIYGFYDDGERFAFFAKAILEMVNFIDFEPEIIHCNDWQTALVPVYLNLFYRNIPKFKRIKTVFTIHNIQYQGKYGMEIVTDLLGIPQYASTVVECDGCVNYMKGGIIQCDMVSTVSPTYAEEILDPWFSHGLDSVLRNKRHRLRGILNGIDVKNYDPETDPAIFKNYSAAEPELKKQNKAALQQEFGLPIEQDKMLIGVVSRLVAHKGLDLIKYIMEDLLQQDIQLVILGSGDYLYENFFTEMQARHPDKLSVRIGFIPSVARQIYAGADAFLMPSKSEPCGLSQMLALRYGTIPIVRETGGLKDSITDFGDENGNGFTFKTYNAHDMLGAILRCKEKFDYKPEWDELVKHALECDCSWGKSANEYIKLYKEVIGIE</sequence>
<evidence type="ECO:0000313" key="11">
    <source>
        <dbReference type="Proteomes" id="UP000199158"/>
    </source>
</evidence>
<keyword evidence="11" id="KW-1185">Reference proteome</keyword>
<dbReference type="RefSeq" id="WP_092755908.1">
    <property type="nucleotide sequence ID" value="NZ_FOCG01000003.1"/>
</dbReference>
<dbReference type="UniPathway" id="UPA00164"/>
<evidence type="ECO:0000256" key="1">
    <source>
        <dbReference type="ARBA" id="ARBA00001478"/>
    </source>
</evidence>
<evidence type="ECO:0000256" key="4">
    <source>
        <dbReference type="ARBA" id="ARBA00022676"/>
    </source>
</evidence>
<dbReference type="Proteomes" id="UP000199158">
    <property type="component" value="Unassembled WGS sequence"/>
</dbReference>
<dbReference type="GO" id="GO:0005978">
    <property type="term" value="P:glycogen biosynthetic process"/>
    <property type="evidence" value="ECO:0007669"/>
    <property type="project" value="UniProtKB-UniRule"/>
</dbReference>
<evidence type="ECO:0000256" key="7">
    <source>
        <dbReference type="HAMAP-Rule" id="MF_00484"/>
    </source>
</evidence>
<dbReference type="HAMAP" id="MF_00484">
    <property type="entry name" value="Glycogen_synth"/>
    <property type="match status" value="1"/>
</dbReference>
<comment type="function">
    <text evidence="2 7">Synthesizes alpha-1,4-glucan chains using ADP-glucose.</text>
</comment>
<dbReference type="InterPro" id="IPR011835">
    <property type="entry name" value="GS/SS"/>
</dbReference>
<evidence type="ECO:0000313" key="10">
    <source>
        <dbReference type="EMBL" id="SEN06928.1"/>
    </source>
</evidence>
<dbReference type="GO" id="GO:0004373">
    <property type="term" value="F:alpha-1,4-glucan glucosyltransferase (UDP-glucose donor) activity"/>
    <property type="evidence" value="ECO:0007669"/>
    <property type="project" value="InterPro"/>
</dbReference>
<comment type="catalytic activity">
    <reaction evidence="1 7">
        <text>[(1-&gt;4)-alpha-D-glucosyl](n) + ADP-alpha-D-glucose = [(1-&gt;4)-alpha-D-glucosyl](n+1) + ADP + H(+)</text>
        <dbReference type="Rhea" id="RHEA:18189"/>
        <dbReference type="Rhea" id="RHEA-COMP:9584"/>
        <dbReference type="Rhea" id="RHEA-COMP:9587"/>
        <dbReference type="ChEBI" id="CHEBI:15378"/>
        <dbReference type="ChEBI" id="CHEBI:15444"/>
        <dbReference type="ChEBI" id="CHEBI:57498"/>
        <dbReference type="ChEBI" id="CHEBI:456216"/>
        <dbReference type="EC" id="2.4.1.21"/>
    </reaction>
</comment>
<dbReference type="Pfam" id="PF00534">
    <property type="entry name" value="Glycos_transf_1"/>
    <property type="match status" value="1"/>
</dbReference>
<evidence type="ECO:0000256" key="5">
    <source>
        <dbReference type="ARBA" id="ARBA00022679"/>
    </source>
</evidence>
<name>A0A1H8DK63_9FIRM</name>
<dbReference type="PANTHER" id="PTHR45825">
    <property type="entry name" value="GRANULE-BOUND STARCH SYNTHASE 1, CHLOROPLASTIC/AMYLOPLASTIC"/>
    <property type="match status" value="1"/>
</dbReference>
<comment type="similarity">
    <text evidence="3 7">Belongs to the glycosyltransferase 1 family. Bacterial/plant glycogen synthase subfamily.</text>
</comment>
<feature type="domain" description="Starch synthase catalytic" evidence="9">
    <location>
        <begin position="2"/>
        <end position="235"/>
    </location>
</feature>
<dbReference type="EMBL" id="FOCG01000003">
    <property type="protein sequence ID" value="SEN06928.1"/>
    <property type="molecule type" value="Genomic_DNA"/>
</dbReference>
<keyword evidence="4 7" id="KW-0328">Glycosyltransferase</keyword>
<reference evidence="10 11" key="1">
    <citation type="submission" date="2016-10" db="EMBL/GenBank/DDBJ databases">
        <authorList>
            <person name="de Groot N.N."/>
        </authorList>
    </citation>
    <scope>NUCLEOTIDE SEQUENCE [LARGE SCALE GENOMIC DNA]</scope>
    <source>
        <strain evidence="10 11">CGMCC 1.5070</strain>
    </source>
</reference>
<comment type="pathway">
    <text evidence="7">Glycan biosynthesis; glycogen biosynthesis.</text>
</comment>
<keyword evidence="6 7" id="KW-0320">Glycogen biosynthesis</keyword>
<evidence type="ECO:0000259" key="9">
    <source>
        <dbReference type="Pfam" id="PF08323"/>
    </source>
</evidence>
<dbReference type="GO" id="GO:0009011">
    <property type="term" value="F:alpha-1,4-glucan glucosyltransferase (ADP-glucose donor) activity"/>
    <property type="evidence" value="ECO:0007669"/>
    <property type="project" value="UniProtKB-UniRule"/>
</dbReference>
<keyword evidence="5 7" id="KW-0808">Transferase</keyword>
<evidence type="ECO:0000256" key="3">
    <source>
        <dbReference type="ARBA" id="ARBA00010281"/>
    </source>
</evidence>
<evidence type="ECO:0000256" key="2">
    <source>
        <dbReference type="ARBA" id="ARBA00002764"/>
    </source>
</evidence>
<dbReference type="PANTHER" id="PTHR45825:SF11">
    <property type="entry name" value="ALPHA AMYLASE DOMAIN-CONTAINING PROTEIN"/>
    <property type="match status" value="1"/>
</dbReference>
<dbReference type="OrthoDB" id="9808590at2"/>
<dbReference type="NCBIfam" id="NF001898">
    <property type="entry name" value="PRK00654.1-1"/>
    <property type="match status" value="1"/>
</dbReference>
<feature type="domain" description="Glycosyl transferase family 1" evidence="8">
    <location>
        <begin position="283"/>
        <end position="431"/>
    </location>
</feature>
<dbReference type="Gene3D" id="3.40.50.2000">
    <property type="entry name" value="Glycogen Phosphorylase B"/>
    <property type="match status" value="2"/>
</dbReference>
<dbReference type="AlphaFoldDB" id="A0A1H8DK63"/>
<proteinExistence type="inferred from homology"/>
<dbReference type="SUPFAM" id="SSF53756">
    <property type="entry name" value="UDP-Glycosyltransferase/glycogen phosphorylase"/>
    <property type="match status" value="1"/>
</dbReference>
<organism evidence="10 11">
    <name type="scientific">Hydrogenoanaerobacterium saccharovorans</name>
    <dbReference type="NCBI Taxonomy" id="474960"/>
    <lineage>
        <taxon>Bacteria</taxon>
        <taxon>Bacillati</taxon>
        <taxon>Bacillota</taxon>
        <taxon>Clostridia</taxon>
        <taxon>Eubacteriales</taxon>
        <taxon>Oscillospiraceae</taxon>
        <taxon>Hydrogenoanaerobacterium</taxon>
    </lineage>
</organism>
<dbReference type="EC" id="2.4.1.21" evidence="7"/>